<dbReference type="GO" id="GO:0007015">
    <property type="term" value="P:actin filament organization"/>
    <property type="evidence" value="ECO:0007669"/>
    <property type="project" value="TreeGrafter"/>
</dbReference>
<keyword evidence="1 2" id="KW-0728">SH3 domain</keyword>
<feature type="domain" description="SH3" evidence="4">
    <location>
        <begin position="485"/>
        <end position="544"/>
    </location>
</feature>
<dbReference type="Gene3D" id="2.30.30.40">
    <property type="entry name" value="SH3 Domains"/>
    <property type="match status" value="4"/>
</dbReference>
<feature type="compositionally biased region" description="Polar residues" evidence="3">
    <location>
        <begin position="103"/>
        <end position="122"/>
    </location>
</feature>
<feature type="region of interest" description="Disordered" evidence="3">
    <location>
        <begin position="149"/>
        <end position="189"/>
    </location>
</feature>
<dbReference type="AlphaFoldDB" id="A0AAV5VFV4"/>
<evidence type="ECO:0000313" key="6">
    <source>
        <dbReference type="Proteomes" id="UP001432322"/>
    </source>
</evidence>
<dbReference type="CDD" id="cd00174">
    <property type="entry name" value="SH3"/>
    <property type="match status" value="3"/>
</dbReference>
<keyword evidence="6" id="KW-1185">Reference proteome</keyword>
<name>A0AAV5VFV4_9BILA</name>
<dbReference type="PANTHER" id="PTHR14167">
    <property type="entry name" value="SH3 DOMAIN-CONTAINING"/>
    <property type="match status" value="1"/>
</dbReference>
<evidence type="ECO:0000256" key="2">
    <source>
        <dbReference type="PROSITE-ProRule" id="PRU00192"/>
    </source>
</evidence>
<dbReference type="Pfam" id="PF00018">
    <property type="entry name" value="SH3_1"/>
    <property type="match status" value="2"/>
</dbReference>
<dbReference type="Proteomes" id="UP001432322">
    <property type="component" value="Unassembled WGS sequence"/>
</dbReference>
<feature type="compositionally biased region" description="Pro residues" evidence="3">
    <location>
        <begin position="161"/>
        <end position="189"/>
    </location>
</feature>
<dbReference type="SMART" id="SM00326">
    <property type="entry name" value="SH3"/>
    <property type="match status" value="4"/>
</dbReference>
<feature type="domain" description="SH3" evidence="4">
    <location>
        <begin position="402"/>
        <end position="462"/>
    </location>
</feature>
<proteinExistence type="predicted"/>
<organism evidence="5 6">
    <name type="scientific">Pristionchus fissidentatus</name>
    <dbReference type="NCBI Taxonomy" id="1538716"/>
    <lineage>
        <taxon>Eukaryota</taxon>
        <taxon>Metazoa</taxon>
        <taxon>Ecdysozoa</taxon>
        <taxon>Nematoda</taxon>
        <taxon>Chromadorea</taxon>
        <taxon>Rhabditida</taxon>
        <taxon>Rhabditina</taxon>
        <taxon>Diplogasteromorpha</taxon>
        <taxon>Diplogasteroidea</taxon>
        <taxon>Neodiplogasteridae</taxon>
        <taxon>Pristionchus</taxon>
    </lineage>
</organism>
<feature type="non-terminal residue" evidence="5">
    <location>
        <position position="1"/>
    </location>
</feature>
<feature type="region of interest" description="Disordered" evidence="3">
    <location>
        <begin position="205"/>
        <end position="226"/>
    </location>
</feature>
<accession>A0AAV5VFV4</accession>
<sequence length="544" mass="56862">FFVFSVPAMNFKAFTGGGGGDSSTSFAAAKALFEAAKKPENRALAAKNPVIRNAAVSAAQNPQARQAMISAASTYGANQNAASSTPVLKPEPVPKPPAKDYGGSTSYGSSAPSYGNSAPSYGTTPRPTPAAAKPVYPDIMSELRSLNIGRDNEPAPTYSTPAPPAAPAWKPPAQPAYHPPAQPAYQPPQQLPVLPAAQRQDWTKFSDAPARPPPPKNIPLTPKSTSPTTEAYAVVKYPHAGSHFDELTCVAGDRIVLKREVDEQWIYGLNQRTGKFGIVPIAFVDVKVPLVPSPSVPKQTSFSAVSSMGSSGVGSPSAHMATALYDYFSDEAGDLSFSSGASIKILERVGTDWLSGEIHGRRGIFPSNFVNCPTLSSVPQQLASAAAPAAGYGSSGGGSGYGSRETLTATYDYNSGVAGDLVFFTGDVIDVVERLPDGEWIRGRVRGATGLAPLTYLSSSPAHSAVAAAPAAAATSRFPSGTPCVPPLTVTALADHHTADPDCLYFSAGDQLIVTEVVDNEWAKGKLAEFKKLPAGYFPRSYVR</sequence>
<protein>
    <recommendedName>
        <fullName evidence="4">SH3 domain-containing protein</fullName>
    </recommendedName>
</protein>
<dbReference type="PRINTS" id="PR00499">
    <property type="entry name" value="P67PHOX"/>
</dbReference>
<gene>
    <name evidence="5" type="ORF">PFISCL1PPCAC_8767</name>
</gene>
<feature type="region of interest" description="Disordered" evidence="3">
    <location>
        <begin position="81"/>
        <end position="133"/>
    </location>
</feature>
<dbReference type="PRINTS" id="PR00452">
    <property type="entry name" value="SH3DOMAIN"/>
</dbReference>
<reference evidence="5" key="1">
    <citation type="submission" date="2023-10" db="EMBL/GenBank/DDBJ databases">
        <title>Genome assembly of Pristionchus species.</title>
        <authorList>
            <person name="Yoshida K."/>
            <person name="Sommer R.J."/>
        </authorList>
    </citation>
    <scope>NUCLEOTIDE SEQUENCE</scope>
    <source>
        <strain evidence="5">RS5133</strain>
    </source>
</reference>
<dbReference type="PANTHER" id="PTHR14167:SF107">
    <property type="entry name" value="PROTEIN CBG06887"/>
    <property type="match status" value="1"/>
</dbReference>
<dbReference type="PROSITE" id="PS50002">
    <property type="entry name" value="SH3"/>
    <property type="match status" value="4"/>
</dbReference>
<evidence type="ECO:0000313" key="5">
    <source>
        <dbReference type="EMBL" id="GMT17470.1"/>
    </source>
</evidence>
<dbReference type="InterPro" id="IPR050384">
    <property type="entry name" value="Endophilin_SH3RF"/>
</dbReference>
<evidence type="ECO:0000259" key="4">
    <source>
        <dbReference type="PROSITE" id="PS50002"/>
    </source>
</evidence>
<evidence type="ECO:0000256" key="1">
    <source>
        <dbReference type="ARBA" id="ARBA00022443"/>
    </source>
</evidence>
<feature type="compositionally biased region" description="Low complexity" evidence="3">
    <location>
        <begin position="123"/>
        <end position="132"/>
    </location>
</feature>
<feature type="domain" description="SH3" evidence="4">
    <location>
        <begin position="228"/>
        <end position="289"/>
    </location>
</feature>
<comment type="caution">
    <text evidence="5">The sequence shown here is derived from an EMBL/GenBank/DDBJ whole genome shotgun (WGS) entry which is preliminary data.</text>
</comment>
<dbReference type="InterPro" id="IPR036028">
    <property type="entry name" value="SH3-like_dom_sf"/>
</dbReference>
<dbReference type="InterPro" id="IPR001452">
    <property type="entry name" value="SH3_domain"/>
</dbReference>
<dbReference type="SUPFAM" id="SSF50044">
    <property type="entry name" value="SH3-domain"/>
    <property type="match status" value="4"/>
</dbReference>
<dbReference type="EMBL" id="BTSY01000003">
    <property type="protein sequence ID" value="GMT17470.1"/>
    <property type="molecule type" value="Genomic_DNA"/>
</dbReference>
<evidence type="ECO:0000256" key="3">
    <source>
        <dbReference type="SAM" id="MobiDB-lite"/>
    </source>
</evidence>
<dbReference type="GO" id="GO:0016477">
    <property type="term" value="P:cell migration"/>
    <property type="evidence" value="ECO:0007669"/>
    <property type="project" value="TreeGrafter"/>
</dbReference>
<feature type="domain" description="SH3" evidence="4">
    <location>
        <begin position="316"/>
        <end position="375"/>
    </location>
</feature>